<organism evidence="1 2">
    <name type="scientific">Caerostris extrusa</name>
    <name type="common">Bark spider</name>
    <name type="synonym">Caerostris bankana</name>
    <dbReference type="NCBI Taxonomy" id="172846"/>
    <lineage>
        <taxon>Eukaryota</taxon>
        <taxon>Metazoa</taxon>
        <taxon>Ecdysozoa</taxon>
        <taxon>Arthropoda</taxon>
        <taxon>Chelicerata</taxon>
        <taxon>Arachnida</taxon>
        <taxon>Araneae</taxon>
        <taxon>Araneomorphae</taxon>
        <taxon>Entelegynae</taxon>
        <taxon>Araneoidea</taxon>
        <taxon>Araneidae</taxon>
        <taxon>Caerostris</taxon>
    </lineage>
</organism>
<dbReference type="AlphaFoldDB" id="A0AAV4MY22"/>
<dbReference type="EMBL" id="BPLR01020304">
    <property type="protein sequence ID" value="GIX77183.1"/>
    <property type="molecule type" value="Genomic_DNA"/>
</dbReference>
<name>A0AAV4MY22_CAEEX</name>
<protein>
    <submittedName>
        <fullName evidence="1">Uncharacterized protein</fullName>
    </submittedName>
</protein>
<evidence type="ECO:0000313" key="1">
    <source>
        <dbReference type="EMBL" id="GIX77183.1"/>
    </source>
</evidence>
<gene>
    <name evidence="1" type="ORF">CEXT_383221</name>
</gene>
<reference evidence="1 2" key="1">
    <citation type="submission" date="2021-06" db="EMBL/GenBank/DDBJ databases">
        <title>Caerostris extrusa draft genome.</title>
        <authorList>
            <person name="Kono N."/>
            <person name="Arakawa K."/>
        </authorList>
    </citation>
    <scope>NUCLEOTIDE SEQUENCE [LARGE SCALE GENOMIC DNA]</scope>
</reference>
<accession>A0AAV4MY22</accession>
<evidence type="ECO:0000313" key="2">
    <source>
        <dbReference type="Proteomes" id="UP001054945"/>
    </source>
</evidence>
<proteinExistence type="predicted"/>
<comment type="caution">
    <text evidence="1">The sequence shown here is derived from an EMBL/GenBank/DDBJ whole genome shotgun (WGS) entry which is preliminary data.</text>
</comment>
<sequence length="88" mass="9613">MRPSVVMEKHYPIQELASAPALDGLFEPQQSVTVLLSGMASLDVYASRLINLTPPGYVAPCKTLLSVYLFSSCDTFVKHAPLLRDVFG</sequence>
<dbReference type="Proteomes" id="UP001054945">
    <property type="component" value="Unassembled WGS sequence"/>
</dbReference>
<keyword evidence="2" id="KW-1185">Reference proteome</keyword>